<sequence length="407" mass="45026">MPITPEVEVPPKASSSAMLDPKDVINLDHLHEETIAESSKGASSSQPPPEEPDVTSAEAMANDAKQKLLLSGATVWGNPKTEQQEQTTLEGNLKIFFAKHKNMRQNTRKLYENLRVLVLEQKAEIEGLHKSYAESQKAITILETHVKTHEVLKAEHDSLQKFLKESSEKETIAKKELEEKHAQAMSELAGKLKKSNHRIKTLASKEKAYKTEAQNIDKMIFPCLGFEWTKESSLSRTDAYEEARNSIDDLFEACHGISKSLSLKRAGTTLIDRMTKLMRMVTDLINDWQESSARGVASITLAMCKAHFPTMDFATIARGAPKGTNIKTALAETQGYDTLFSGRVDHSFWYNKHALPEGFSDAEDDEDDKVAKEGSGSSANRSDEDSGEGSGEGSAYRASEDEGQSSE</sequence>
<feature type="region of interest" description="Disordered" evidence="2">
    <location>
        <begin position="358"/>
        <end position="407"/>
    </location>
</feature>
<evidence type="ECO:0000256" key="2">
    <source>
        <dbReference type="SAM" id="MobiDB-lite"/>
    </source>
</evidence>
<evidence type="ECO:0000256" key="1">
    <source>
        <dbReference type="SAM" id="Coils"/>
    </source>
</evidence>
<comment type="caution">
    <text evidence="3">The sequence shown here is derived from an EMBL/GenBank/DDBJ whole genome shotgun (WGS) entry which is preliminary data.</text>
</comment>
<proteinExistence type="predicted"/>
<accession>A0AAD8WTY4</accession>
<gene>
    <name evidence="3" type="ORF">QYE76_041222</name>
</gene>
<feature type="region of interest" description="Disordered" evidence="2">
    <location>
        <begin position="33"/>
        <end position="55"/>
    </location>
</feature>
<evidence type="ECO:0000313" key="4">
    <source>
        <dbReference type="Proteomes" id="UP001231189"/>
    </source>
</evidence>
<feature type="coiled-coil region" evidence="1">
    <location>
        <begin position="167"/>
        <end position="194"/>
    </location>
</feature>
<feature type="region of interest" description="Disordered" evidence="2">
    <location>
        <begin position="1"/>
        <end position="21"/>
    </location>
</feature>
<dbReference type="Proteomes" id="UP001231189">
    <property type="component" value="Unassembled WGS sequence"/>
</dbReference>
<feature type="compositionally biased region" description="Polar residues" evidence="2">
    <location>
        <begin position="36"/>
        <end position="45"/>
    </location>
</feature>
<dbReference type="EMBL" id="JAUUTY010000002">
    <property type="protein sequence ID" value="KAK1680374.1"/>
    <property type="molecule type" value="Genomic_DNA"/>
</dbReference>
<reference evidence="3" key="1">
    <citation type="submission" date="2023-07" db="EMBL/GenBank/DDBJ databases">
        <title>A chromosome-level genome assembly of Lolium multiflorum.</title>
        <authorList>
            <person name="Chen Y."/>
            <person name="Copetti D."/>
            <person name="Kolliker R."/>
            <person name="Studer B."/>
        </authorList>
    </citation>
    <scope>NUCLEOTIDE SEQUENCE</scope>
    <source>
        <strain evidence="3">02402/16</strain>
        <tissue evidence="3">Leaf</tissue>
    </source>
</reference>
<name>A0AAD8WTY4_LOLMU</name>
<keyword evidence="1" id="KW-0175">Coiled coil</keyword>
<keyword evidence="4" id="KW-1185">Reference proteome</keyword>
<organism evidence="3 4">
    <name type="scientific">Lolium multiflorum</name>
    <name type="common">Italian ryegrass</name>
    <name type="synonym">Lolium perenne subsp. multiflorum</name>
    <dbReference type="NCBI Taxonomy" id="4521"/>
    <lineage>
        <taxon>Eukaryota</taxon>
        <taxon>Viridiplantae</taxon>
        <taxon>Streptophyta</taxon>
        <taxon>Embryophyta</taxon>
        <taxon>Tracheophyta</taxon>
        <taxon>Spermatophyta</taxon>
        <taxon>Magnoliopsida</taxon>
        <taxon>Liliopsida</taxon>
        <taxon>Poales</taxon>
        <taxon>Poaceae</taxon>
        <taxon>BOP clade</taxon>
        <taxon>Pooideae</taxon>
        <taxon>Poodae</taxon>
        <taxon>Poeae</taxon>
        <taxon>Poeae Chloroplast Group 2 (Poeae type)</taxon>
        <taxon>Loliodinae</taxon>
        <taxon>Loliinae</taxon>
        <taxon>Lolium</taxon>
    </lineage>
</organism>
<dbReference type="AlphaFoldDB" id="A0AAD8WTY4"/>
<protein>
    <submittedName>
        <fullName evidence="3">Uncharacterized protein</fullName>
    </submittedName>
</protein>
<evidence type="ECO:0000313" key="3">
    <source>
        <dbReference type="EMBL" id="KAK1680374.1"/>
    </source>
</evidence>